<dbReference type="PRINTS" id="PR00080">
    <property type="entry name" value="SDRFAMILY"/>
</dbReference>
<evidence type="ECO:0000313" key="3">
    <source>
        <dbReference type="EMBL" id="ASJ96737.1"/>
    </source>
</evidence>
<dbReference type="PANTHER" id="PTHR43639">
    <property type="entry name" value="OXIDOREDUCTASE, SHORT-CHAIN DEHYDROGENASE/REDUCTASE FAMILY (AFU_ORTHOLOGUE AFUA_5G02870)"/>
    <property type="match status" value="1"/>
</dbReference>
<dbReference type="GO" id="GO:0016491">
    <property type="term" value="F:oxidoreductase activity"/>
    <property type="evidence" value="ECO:0007669"/>
    <property type="project" value="UniProtKB-KW"/>
</dbReference>
<dbReference type="InterPro" id="IPR002347">
    <property type="entry name" value="SDR_fam"/>
</dbReference>
<gene>
    <name evidence="3" type="ORF">CFF01_09165</name>
</gene>
<accession>A0AAC9U023</accession>
<evidence type="ECO:0000313" key="4">
    <source>
        <dbReference type="Proteomes" id="UP000198233"/>
    </source>
</evidence>
<dbReference type="InterPro" id="IPR036291">
    <property type="entry name" value="NAD(P)-bd_dom_sf"/>
</dbReference>
<evidence type="ECO:0000256" key="2">
    <source>
        <dbReference type="ARBA" id="ARBA00023002"/>
    </source>
</evidence>
<dbReference type="AlphaFoldDB" id="A0AAC9U023"/>
<dbReference type="KEGG" id="smav:CFF01_09165"/>
<name>A0AAC9U023_9GAMM</name>
<protein>
    <submittedName>
        <fullName evidence="3">Pteridine reductase</fullName>
    </submittedName>
</protein>
<dbReference type="PRINTS" id="PR00081">
    <property type="entry name" value="GDHRDH"/>
</dbReference>
<comment type="similarity">
    <text evidence="1">Belongs to the short-chain dehydrogenases/reductases (SDR) family.</text>
</comment>
<proteinExistence type="inferred from homology"/>
<keyword evidence="2" id="KW-0560">Oxidoreductase</keyword>
<dbReference type="SUPFAM" id="SSF51735">
    <property type="entry name" value="NAD(P)-binding Rossmann-fold domains"/>
    <property type="match status" value="1"/>
</dbReference>
<dbReference type="EMBL" id="CP022272">
    <property type="protein sequence ID" value="ASJ96737.1"/>
    <property type="molecule type" value="Genomic_DNA"/>
</dbReference>
<sequence>MTMTKWALITGGAKRIGKAIAISLHQSGYNIALHYNSAQRDAQTLAAQLNQQRTGSCRLFQANLASEQEIKTLVEAVNCELTLSVLINNASVFHPDPEIANWQDSQHLLTTNLIAPYLLAQGLAPNLASQSGCIINLVDIHGDRPLKGHGLYSISKAGLNMATRALAQELSPAVRVNGISPGAILWPSGSETDTVTKVINEIPMKRPGTPEDIAYTVDFILNSPYLNGQIIAIDGGRSATGYTGADG</sequence>
<dbReference type="Gene3D" id="3.40.50.720">
    <property type="entry name" value="NAD(P)-binding Rossmann-like Domain"/>
    <property type="match status" value="1"/>
</dbReference>
<dbReference type="Pfam" id="PF13561">
    <property type="entry name" value="adh_short_C2"/>
    <property type="match status" value="1"/>
</dbReference>
<dbReference type="PANTHER" id="PTHR43639:SF1">
    <property type="entry name" value="SHORT-CHAIN DEHYDROGENASE_REDUCTASE FAMILY PROTEIN"/>
    <property type="match status" value="1"/>
</dbReference>
<dbReference type="RefSeq" id="WP_088904593.1">
    <property type="nucleotide sequence ID" value="NZ_CP022272.1"/>
</dbReference>
<organism evidence="3 4">
    <name type="scientific">Shewanella marisflavi</name>
    <dbReference type="NCBI Taxonomy" id="260364"/>
    <lineage>
        <taxon>Bacteria</taxon>
        <taxon>Pseudomonadati</taxon>
        <taxon>Pseudomonadota</taxon>
        <taxon>Gammaproteobacteria</taxon>
        <taxon>Alteromonadales</taxon>
        <taxon>Shewanellaceae</taxon>
        <taxon>Shewanella</taxon>
    </lineage>
</organism>
<dbReference type="Proteomes" id="UP000198233">
    <property type="component" value="Chromosome"/>
</dbReference>
<evidence type="ECO:0000256" key="1">
    <source>
        <dbReference type="ARBA" id="ARBA00006484"/>
    </source>
</evidence>
<reference evidence="3 4" key="1">
    <citation type="submission" date="2017-06" db="EMBL/GenBank/DDBJ databases">
        <title>Complete genome sequence of Shewanella marisflavi EP1 associated with anaerobic 2,4-dinitrotoluene reduction and salt tolerance.</title>
        <authorList>
            <person name="Huang J."/>
        </authorList>
    </citation>
    <scope>NUCLEOTIDE SEQUENCE [LARGE SCALE GENOMIC DNA]</scope>
    <source>
        <strain evidence="3 4">EP1</strain>
    </source>
</reference>